<sequence>MGTRVLATKLYPEFLKMPVSHRLLQIIHAFWDLAALPNVCGAIDVSPVKLNLNFNRNNVEFVDTK</sequence>
<dbReference type="Proteomes" id="UP001420932">
    <property type="component" value="Unassembled WGS sequence"/>
</dbReference>
<comment type="caution">
    <text evidence="1">The sequence shown here is derived from an EMBL/GenBank/DDBJ whole genome shotgun (WGS) entry which is preliminary data.</text>
</comment>
<proteinExistence type="predicted"/>
<reference evidence="1 2" key="1">
    <citation type="submission" date="2024-01" db="EMBL/GenBank/DDBJ databases">
        <title>Genome assemblies of Stephania.</title>
        <authorList>
            <person name="Yang L."/>
        </authorList>
    </citation>
    <scope>NUCLEOTIDE SEQUENCE [LARGE SCALE GENOMIC DNA]</scope>
    <source>
        <strain evidence="1">YNDBR</strain>
        <tissue evidence="1">Leaf</tissue>
    </source>
</reference>
<name>A0AAP0J7Z7_9MAGN</name>
<dbReference type="EMBL" id="JBBNAF010000007">
    <property type="protein sequence ID" value="KAK9127936.1"/>
    <property type="molecule type" value="Genomic_DNA"/>
</dbReference>
<evidence type="ECO:0000313" key="1">
    <source>
        <dbReference type="EMBL" id="KAK9127936.1"/>
    </source>
</evidence>
<keyword evidence="2" id="KW-1185">Reference proteome</keyword>
<gene>
    <name evidence="1" type="ORF">Syun_016733</name>
</gene>
<protein>
    <submittedName>
        <fullName evidence="1">Uncharacterized protein</fullName>
    </submittedName>
</protein>
<accession>A0AAP0J7Z7</accession>
<organism evidence="1 2">
    <name type="scientific">Stephania yunnanensis</name>
    <dbReference type="NCBI Taxonomy" id="152371"/>
    <lineage>
        <taxon>Eukaryota</taxon>
        <taxon>Viridiplantae</taxon>
        <taxon>Streptophyta</taxon>
        <taxon>Embryophyta</taxon>
        <taxon>Tracheophyta</taxon>
        <taxon>Spermatophyta</taxon>
        <taxon>Magnoliopsida</taxon>
        <taxon>Ranunculales</taxon>
        <taxon>Menispermaceae</taxon>
        <taxon>Menispermoideae</taxon>
        <taxon>Cissampelideae</taxon>
        <taxon>Stephania</taxon>
    </lineage>
</organism>
<dbReference type="AlphaFoldDB" id="A0AAP0J7Z7"/>
<evidence type="ECO:0000313" key="2">
    <source>
        <dbReference type="Proteomes" id="UP001420932"/>
    </source>
</evidence>